<dbReference type="Pfam" id="PF14312">
    <property type="entry name" value="FG-GAP_2"/>
    <property type="match status" value="2"/>
</dbReference>
<dbReference type="Pfam" id="PF18962">
    <property type="entry name" value="Por_Secre_tail"/>
    <property type="match status" value="1"/>
</dbReference>
<name>A0ABW5K373_9FLAO</name>
<organism evidence="4 5">
    <name type="scientific">Lacinutrix gracilariae</name>
    <dbReference type="NCBI Taxonomy" id="1747198"/>
    <lineage>
        <taxon>Bacteria</taxon>
        <taxon>Pseudomonadati</taxon>
        <taxon>Bacteroidota</taxon>
        <taxon>Flavobacteriia</taxon>
        <taxon>Flavobacteriales</taxon>
        <taxon>Flavobacteriaceae</taxon>
        <taxon>Lacinutrix</taxon>
    </lineage>
</organism>
<reference evidence="5" key="1">
    <citation type="journal article" date="2019" name="Int. J. Syst. Evol. Microbiol.">
        <title>The Global Catalogue of Microorganisms (GCM) 10K type strain sequencing project: providing services to taxonomists for standard genome sequencing and annotation.</title>
        <authorList>
            <consortium name="The Broad Institute Genomics Platform"/>
            <consortium name="The Broad Institute Genome Sequencing Center for Infectious Disease"/>
            <person name="Wu L."/>
            <person name="Ma J."/>
        </authorList>
    </citation>
    <scope>NUCLEOTIDE SEQUENCE [LARGE SCALE GENOMIC DNA]</scope>
    <source>
        <strain evidence="5">KCTC 42808</strain>
    </source>
</reference>
<evidence type="ECO:0000313" key="5">
    <source>
        <dbReference type="Proteomes" id="UP001597467"/>
    </source>
</evidence>
<keyword evidence="1 2" id="KW-0732">Signal</keyword>
<dbReference type="SUPFAM" id="SSF50965">
    <property type="entry name" value="Galactose oxidase, central domain"/>
    <property type="match status" value="2"/>
</dbReference>
<feature type="domain" description="Secretion system C-terminal sorting" evidence="3">
    <location>
        <begin position="420"/>
        <end position="492"/>
    </location>
</feature>
<dbReference type="InterPro" id="IPR026444">
    <property type="entry name" value="Secre_tail"/>
</dbReference>
<dbReference type="Proteomes" id="UP001597467">
    <property type="component" value="Unassembled WGS sequence"/>
</dbReference>
<evidence type="ECO:0000256" key="1">
    <source>
        <dbReference type="ARBA" id="ARBA00022729"/>
    </source>
</evidence>
<evidence type="ECO:0000313" key="4">
    <source>
        <dbReference type="EMBL" id="MFD2543382.1"/>
    </source>
</evidence>
<dbReference type="Gene3D" id="2.130.10.80">
    <property type="entry name" value="Galactose oxidase/kelch, beta-propeller"/>
    <property type="match status" value="1"/>
</dbReference>
<evidence type="ECO:0000259" key="3">
    <source>
        <dbReference type="Pfam" id="PF18962"/>
    </source>
</evidence>
<protein>
    <submittedName>
        <fullName evidence="4">T9SS type A sorting domain-containing protein</fullName>
    </submittedName>
</protein>
<dbReference type="InterPro" id="IPR013519">
    <property type="entry name" value="Int_alpha_beta-p"/>
</dbReference>
<dbReference type="EMBL" id="JBHULM010000011">
    <property type="protein sequence ID" value="MFD2543382.1"/>
    <property type="molecule type" value="Genomic_DNA"/>
</dbReference>
<dbReference type="PROSITE" id="PS51470">
    <property type="entry name" value="FG_GAP"/>
    <property type="match status" value="1"/>
</dbReference>
<gene>
    <name evidence="4" type="ORF">ACFSSB_13700</name>
</gene>
<comment type="caution">
    <text evidence="4">The sequence shown here is derived from an EMBL/GenBank/DDBJ whole genome shotgun (WGS) entry which is preliminary data.</text>
</comment>
<dbReference type="NCBIfam" id="TIGR04183">
    <property type="entry name" value="Por_Secre_tail"/>
    <property type="match status" value="1"/>
</dbReference>
<feature type="chain" id="PRO_5046480177" evidence="2">
    <location>
        <begin position="18"/>
        <end position="493"/>
    </location>
</feature>
<dbReference type="InterPro" id="IPR013517">
    <property type="entry name" value="FG-GAP"/>
</dbReference>
<feature type="signal peptide" evidence="2">
    <location>
        <begin position="1"/>
        <end position="17"/>
    </location>
</feature>
<evidence type="ECO:0000256" key="2">
    <source>
        <dbReference type="SAM" id="SignalP"/>
    </source>
</evidence>
<dbReference type="RefSeq" id="WP_379905209.1">
    <property type="nucleotide sequence ID" value="NZ_JBHULM010000011.1"/>
</dbReference>
<dbReference type="InterPro" id="IPR037293">
    <property type="entry name" value="Gal_Oxidase_central_sf"/>
</dbReference>
<dbReference type="PANTHER" id="PTHR36220">
    <property type="entry name" value="UNNAMED PRODUCT"/>
    <property type="match status" value="1"/>
</dbReference>
<accession>A0ABW5K373</accession>
<sequence>MTKITLLLLLFPIFSFSQWTQIGYDIDGENEFDHSGWSTSISSDGSIVAIGAKDNDSNGVSSGHVRVYENISGIWNQIGADIDGDFVNDLFGFSVSLNSNGNILAVGAHTNNGNGTNSGQVRVFENVSNTWTQIGSDIYGEAAFDTSGVSISLSSDGTIIAIGAPSNTGINGAVSGHVRVFKNISGVWTQIGEDIDGEASGDNFGDSVSLNSNGTIVGIGAPINDGVNGTASGHVRIYENISGTWTQIGVDIEGEAAYDGFGSATSLNSDGNIIAIGAEKNDGIGPFSGHVRVYENIRGVWTQLGLDIDGEVGDALGASVSLNSNGNIVAIGSPSNNNGQGKVGIYQNIAGTWTRIDSNIDGEAAGDGSGSSVSLSSDGSTVVIGANGNDGNGSDSGHVRVYTNLVLSIEDNTFGRKFMIYPNPSVGLSIIQLGESYNEVSVNIFNVLGNQVSAHTFSDTNVIDLDTQQFTAGVYFVKVVSGTKKATVKLVIK</sequence>
<keyword evidence="5" id="KW-1185">Reference proteome</keyword>
<dbReference type="PANTHER" id="PTHR36220:SF1">
    <property type="entry name" value="GAMMA TUBULIN COMPLEX COMPONENT C-TERMINAL DOMAIN-CONTAINING PROTEIN"/>
    <property type="match status" value="1"/>
</dbReference>
<proteinExistence type="predicted"/>
<dbReference type="InterPro" id="IPR011043">
    <property type="entry name" value="Gal_Oxase/kelch_b-propeller"/>
</dbReference>